<feature type="transmembrane region" description="Helical" evidence="1">
    <location>
        <begin position="20"/>
        <end position="39"/>
    </location>
</feature>
<keyword evidence="1" id="KW-1133">Transmembrane helix</keyword>
<sequence length="730" mass="82985">MENSTYSNRLITKKIFGEHVSVVFIFSILTIILTFPVILDFASEAAGFGCYDKCHMMWRFWWTDFSFENGLDFQHSNYIFYPDGVDIGGNMAYFTTFIGFLLVQFLDYVIAWNIIWFLGLVFGGYGCYLLANNFNKNYFSSIIAGTIFTFTTYHMGQSLVHIGLSMIVWLPIFVLFLFKLLDKQSKYYSIVGGIIFFLVSLTHLYYSVFIAMFSIIFFAIYIFKQKKVSNKTFITNFSILLTIGLVSTSVLFLLNPASSDEFLNRPLSEHIKYSASLESLILPGSTHTTQIISDYGMNISFYSFFDKPVPIGEIEHLIFLGYSVIFLSALAVIRYRRNHVWFWLLICGIFVVMSLGPELKIFHQSTGIVLPDKVFYDAVPEWDEIRAPARFIVMANLALAVLASYAVYGLIKNKFSSFKQQLMLTTIIGFVIIFEFSMIPYPSTSEPIPDIYAEIKNDESKFAVLSAPLGGVGDGGLMSDPTVLYHQIHHEKPIYGGHESRVSLETGKKTETYFLSMFHIFGSKDDVIKQDLATHGLSLFNHFDIKYVTLHKSSPMWESWQKDLLQVFLSETKQIMSEILSGNNPVYEDDRIVVYKIPKPNSSEPFLLLGSGWHVFVPEQHLRTTMKNSEILIVNPTNSEMHVTLNVVLHSIDKENTMTVSMNNEELSRVNIPTTFKNVEVDLLLKPGVNVVTLDTNKFSLVEYGLEGTEIGQGQKTTISLNVQSISIVN</sequence>
<dbReference type="EMBL" id="JACAST010000042">
    <property type="protein sequence ID" value="NWK02530.1"/>
    <property type="molecule type" value="Genomic_DNA"/>
</dbReference>
<evidence type="ECO:0000313" key="3">
    <source>
        <dbReference type="Proteomes" id="UP000529843"/>
    </source>
</evidence>
<feature type="transmembrane region" description="Helical" evidence="1">
    <location>
        <begin position="340"/>
        <end position="357"/>
    </location>
</feature>
<feature type="transmembrane region" description="Helical" evidence="1">
    <location>
        <begin position="162"/>
        <end position="181"/>
    </location>
</feature>
<proteinExistence type="predicted"/>
<feature type="transmembrane region" description="Helical" evidence="1">
    <location>
        <begin position="314"/>
        <end position="333"/>
    </location>
</feature>
<feature type="transmembrane region" description="Helical" evidence="1">
    <location>
        <begin position="137"/>
        <end position="155"/>
    </location>
</feature>
<feature type="transmembrane region" description="Helical" evidence="1">
    <location>
        <begin position="110"/>
        <end position="131"/>
    </location>
</feature>
<organism evidence="2 3">
    <name type="scientific">Marine Group I thaumarchaeote</name>
    <dbReference type="NCBI Taxonomy" id="2511932"/>
    <lineage>
        <taxon>Archaea</taxon>
        <taxon>Nitrososphaerota</taxon>
        <taxon>Marine Group I</taxon>
    </lineage>
</organism>
<dbReference type="AlphaFoldDB" id="A0A7K4NPA3"/>
<feature type="transmembrane region" description="Helical" evidence="1">
    <location>
        <begin position="391"/>
        <end position="410"/>
    </location>
</feature>
<reference evidence="2 3" key="1">
    <citation type="journal article" date="2019" name="Environ. Microbiol.">
        <title>Genomics insights into ecotype formation of ammonia-oxidizing archaea in the deep ocean.</title>
        <authorList>
            <person name="Wang Y."/>
            <person name="Huang J.M."/>
            <person name="Cui G.J."/>
            <person name="Nunoura T."/>
            <person name="Takaki Y."/>
            <person name="Li W.L."/>
            <person name="Li J."/>
            <person name="Gao Z.M."/>
            <person name="Takai K."/>
            <person name="Zhang A.Q."/>
            <person name="Stepanauskas R."/>
        </authorList>
    </citation>
    <scope>NUCLEOTIDE SEQUENCE [LARGE SCALE GENOMIC DNA]</scope>
    <source>
        <strain evidence="2 3">N8</strain>
    </source>
</reference>
<gene>
    <name evidence="2" type="ORF">HX804_04425</name>
</gene>
<comment type="caution">
    <text evidence="2">The sequence shown here is derived from an EMBL/GenBank/DDBJ whole genome shotgun (WGS) entry which is preliminary data.</text>
</comment>
<keyword evidence="1" id="KW-0472">Membrane</keyword>
<evidence type="ECO:0008006" key="4">
    <source>
        <dbReference type="Google" id="ProtNLM"/>
    </source>
</evidence>
<dbReference type="Proteomes" id="UP000529843">
    <property type="component" value="Unassembled WGS sequence"/>
</dbReference>
<evidence type="ECO:0000256" key="1">
    <source>
        <dbReference type="SAM" id="Phobius"/>
    </source>
</evidence>
<feature type="transmembrane region" description="Helical" evidence="1">
    <location>
        <begin position="193"/>
        <end position="221"/>
    </location>
</feature>
<evidence type="ECO:0000313" key="2">
    <source>
        <dbReference type="EMBL" id="NWK02530.1"/>
    </source>
</evidence>
<accession>A0A7K4NPA3</accession>
<protein>
    <recommendedName>
        <fullName evidence="4">YfhO family protein</fullName>
    </recommendedName>
</protein>
<name>A0A7K4NPA3_9ARCH</name>
<feature type="transmembrane region" description="Helical" evidence="1">
    <location>
        <begin position="233"/>
        <end position="254"/>
    </location>
</feature>
<feature type="transmembrane region" description="Helical" evidence="1">
    <location>
        <begin position="422"/>
        <end position="441"/>
    </location>
</feature>
<keyword evidence="1" id="KW-0812">Transmembrane</keyword>